<organism evidence="1 2">
    <name type="scientific">Ascobolus immersus RN42</name>
    <dbReference type="NCBI Taxonomy" id="1160509"/>
    <lineage>
        <taxon>Eukaryota</taxon>
        <taxon>Fungi</taxon>
        <taxon>Dikarya</taxon>
        <taxon>Ascomycota</taxon>
        <taxon>Pezizomycotina</taxon>
        <taxon>Pezizomycetes</taxon>
        <taxon>Pezizales</taxon>
        <taxon>Ascobolaceae</taxon>
        <taxon>Ascobolus</taxon>
    </lineage>
</organism>
<dbReference type="Proteomes" id="UP000275078">
    <property type="component" value="Unassembled WGS sequence"/>
</dbReference>
<dbReference type="EMBL" id="ML119659">
    <property type="protein sequence ID" value="RPA84290.1"/>
    <property type="molecule type" value="Genomic_DNA"/>
</dbReference>
<evidence type="ECO:0000313" key="1">
    <source>
        <dbReference type="EMBL" id="RPA84290.1"/>
    </source>
</evidence>
<gene>
    <name evidence="1" type="ORF">BJ508DRAFT_36253</name>
</gene>
<evidence type="ECO:0000313" key="2">
    <source>
        <dbReference type="Proteomes" id="UP000275078"/>
    </source>
</evidence>
<sequence length="221" mass="24000">MLLNPSTPSTNIVNLPSRDDIHVRVQAARKARVNLPKQWNFPDILEASNHTNVKFPRRSVRSSEEVAVEDVSYVVKLVGGADDGWIAVDFCAEEGVCVAELEEGEGGAFGVDFEADLEGDEEEGMGWTGWVGWGGIPSRAGGLMAIRQEGRRYGTYIPVLCRVVHLFPISPVGYVWWTVFTGDCPTQGSYITTLYDVSAFDGNEIAASGCIVTDASLQLVA</sequence>
<proteinExistence type="predicted"/>
<reference evidence="1 2" key="1">
    <citation type="journal article" date="2018" name="Nat. Ecol. Evol.">
        <title>Pezizomycetes genomes reveal the molecular basis of ectomycorrhizal truffle lifestyle.</title>
        <authorList>
            <person name="Murat C."/>
            <person name="Payen T."/>
            <person name="Noel B."/>
            <person name="Kuo A."/>
            <person name="Morin E."/>
            <person name="Chen J."/>
            <person name="Kohler A."/>
            <person name="Krizsan K."/>
            <person name="Balestrini R."/>
            <person name="Da Silva C."/>
            <person name="Montanini B."/>
            <person name="Hainaut M."/>
            <person name="Levati E."/>
            <person name="Barry K.W."/>
            <person name="Belfiori B."/>
            <person name="Cichocki N."/>
            <person name="Clum A."/>
            <person name="Dockter R.B."/>
            <person name="Fauchery L."/>
            <person name="Guy J."/>
            <person name="Iotti M."/>
            <person name="Le Tacon F."/>
            <person name="Lindquist E.A."/>
            <person name="Lipzen A."/>
            <person name="Malagnac F."/>
            <person name="Mello A."/>
            <person name="Molinier V."/>
            <person name="Miyauchi S."/>
            <person name="Poulain J."/>
            <person name="Riccioni C."/>
            <person name="Rubini A."/>
            <person name="Sitrit Y."/>
            <person name="Splivallo R."/>
            <person name="Traeger S."/>
            <person name="Wang M."/>
            <person name="Zifcakova L."/>
            <person name="Wipf D."/>
            <person name="Zambonelli A."/>
            <person name="Paolocci F."/>
            <person name="Nowrousian M."/>
            <person name="Ottonello S."/>
            <person name="Baldrian P."/>
            <person name="Spatafora J.W."/>
            <person name="Henrissat B."/>
            <person name="Nagy L.G."/>
            <person name="Aury J.M."/>
            <person name="Wincker P."/>
            <person name="Grigoriev I.V."/>
            <person name="Bonfante P."/>
            <person name="Martin F.M."/>
        </authorList>
    </citation>
    <scope>NUCLEOTIDE SEQUENCE [LARGE SCALE GENOMIC DNA]</scope>
    <source>
        <strain evidence="1 2">RN42</strain>
    </source>
</reference>
<name>A0A3N4IJF9_ASCIM</name>
<dbReference type="AlphaFoldDB" id="A0A3N4IJF9"/>
<accession>A0A3N4IJF9</accession>
<keyword evidence="2" id="KW-1185">Reference proteome</keyword>
<protein>
    <submittedName>
        <fullName evidence="1">Uncharacterized protein</fullName>
    </submittedName>
</protein>